<dbReference type="AlphaFoldDB" id="A0A1Q9E2C8"/>
<gene>
    <name evidence="1" type="ORF">AK812_SmicGene15704</name>
</gene>
<dbReference type="EMBL" id="LSRX01000288">
    <property type="protein sequence ID" value="OLQ01570.1"/>
    <property type="molecule type" value="Genomic_DNA"/>
</dbReference>
<evidence type="ECO:0000313" key="2">
    <source>
        <dbReference type="Proteomes" id="UP000186817"/>
    </source>
</evidence>
<organism evidence="1 2">
    <name type="scientific">Symbiodinium microadriaticum</name>
    <name type="common">Dinoflagellate</name>
    <name type="synonym">Zooxanthella microadriatica</name>
    <dbReference type="NCBI Taxonomy" id="2951"/>
    <lineage>
        <taxon>Eukaryota</taxon>
        <taxon>Sar</taxon>
        <taxon>Alveolata</taxon>
        <taxon>Dinophyceae</taxon>
        <taxon>Suessiales</taxon>
        <taxon>Symbiodiniaceae</taxon>
        <taxon>Symbiodinium</taxon>
    </lineage>
</organism>
<sequence>MQELLKKIPQKLKVAAAASLMQPVEEQACRWMVEIAGTSKVTGDCPQPFHNIVECGTEEDILDRTMFMANEAMEGILAAPVHAGLDEQVRALKRRAQIALGVGMGACWTHLDVFWIDVLRPGKPDCGMVIHDRVQVCSANTALAAVLGDGSVVPWRDAGNGGDSRAVQDRLKTVLRIEASADAFAAMLGDGSVMRGQGPDGDYQETHDSDGAFVGLVAHGSVVPFGDIPLLSIAVQTQLPKSRRMNATSPHSIPP</sequence>
<keyword evidence="2" id="KW-1185">Reference proteome</keyword>
<accession>A0A1Q9E2C8</accession>
<protein>
    <submittedName>
        <fullName evidence="1">Uncharacterized protein</fullName>
    </submittedName>
</protein>
<reference evidence="1 2" key="1">
    <citation type="submission" date="2016-02" db="EMBL/GenBank/DDBJ databases">
        <title>Genome analysis of coral dinoflagellate symbionts highlights evolutionary adaptations to a symbiotic lifestyle.</title>
        <authorList>
            <person name="Aranda M."/>
            <person name="Li Y."/>
            <person name="Liew Y.J."/>
            <person name="Baumgarten S."/>
            <person name="Simakov O."/>
            <person name="Wilson M."/>
            <person name="Piel J."/>
            <person name="Ashoor H."/>
            <person name="Bougouffa S."/>
            <person name="Bajic V.B."/>
            <person name="Ryu T."/>
            <person name="Ravasi T."/>
            <person name="Bayer T."/>
            <person name="Micklem G."/>
            <person name="Kim H."/>
            <person name="Bhak J."/>
            <person name="Lajeunesse T.C."/>
            <person name="Voolstra C.R."/>
        </authorList>
    </citation>
    <scope>NUCLEOTIDE SEQUENCE [LARGE SCALE GENOMIC DNA]</scope>
    <source>
        <strain evidence="1 2">CCMP2467</strain>
    </source>
</reference>
<comment type="caution">
    <text evidence="1">The sequence shown here is derived from an EMBL/GenBank/DDBJ whole genome shotgun (WGS) entry which is preliminary data.</text>
</comment>
<evidence type="ECO:0000313" key="1">
    <source>
        <dbReference type="EMBL" id="OLQ01570.1"/>
    </source>
</evidence>
<name>A0A1Q9E2C8_SYMMI</name>
<dbReference type="Proteomes" id="UP000186817">
    <property type="component" value="Unassembled WGS sequence"/>
</dbReference>
<proteinExistence type="predicted"/>